<proteinExistence type="predicted"/>
<gene>
    <name evidence="1" type="ORF">ACAT0790_LOCUS43399</name>
</gene>
<accession>A0A7S1RI53</accession>
<evidence type="ECO:0000313" key="1">
    <source>
        <dbReference type="EMBL" id="CAD9166631.1"/>
    </source>
</evidence>
<dbReference type="EMBL" id="HBGE01072486">
    <property type="protein sequence ID" value="CAD9166631.1"/>
    <property type="molecule type" value="Transcribed_RNA"/>
</dbReference>
<dbReference type="AlphaFoldDB" id="A0A7S1RI53"/>
<protein>
    <submittedName>
        <fullName evidence="1">Uncharacterized protein</fullName>
    </submittedName>
</protein>
<name>A0A7S1RI53_ALECA</name>
<reference evidence="1" key="1">
    <citation type="submission" date="2021-01" db="EMBL/GenBank/DDBJ databases">
        <authorList>
            <person name="Corre E."/>
            <person name="Pelletier E."/>
            <person name="Niang G."/>
            <person name="Scheremetjew M."/>
            <person name="Finn R."/>
            <person name="Kale V."/>
            <person name="Holt S."/>
            <person name="Cochrane G."/>
            <person name="Meng A."/>
            <person name="Brown T."/>
            <person name="Cohen L."/>
        </authorList>
    </citation>
    <scope>NUCLEOTIDE SEQUENCE</scope>
    <source>
        <strain evidence="1">OF101</strain>
    </source>
</reference>
<sequence length="182" mass="20089">MAQTPLDCSLIFTSERTDRPGEAADLRDAGLQAFQDQPGVTYRIEDSAYSLDFSQCFAVLVHNRASGNGFLKHCNPGVAQVAGGMGPPGERATRQLRDAFWDNEVTPLTQPGQHLCSQGGLGDLQVYFISNLQGDHGEGGDPRYPPFEPLRGYGEWNDWRGIEEQRMSSICKIGREVVLYHS</sequence>
<organism evidence="1">
    <name type="scientific">Alexandrium catenella</name>
    <name type="common">Red tide dinoflagellate</name>
    <name type="synonym">Gonyaulax catenella</name>
    <dbReference type="NCBI Taxonomy" id="2925"/>
    <lineage>
        <taxon>Eukaryota</taxon>
        <taxon>Sar</taxon>
        <taxon>Alveolata</taxon>
        <taxon>Dinophyceae</taxon>
        <taxon>Gonyaulacales</taxon>
        <taxon>Pyrocystaceae</taxon>
        <taxon>Alexandrium</taxon>
    </lineage>
</organism>